<gene>
    <name evidence="2" type="ORF">I6H02_08220</name>
    <name evidence="1" type="ORF">I6H02_26305</name>
    <name evidence="3" type="ORF">NCTC11181_03519</name>
    <name evidence="4" type="ORF">NCTC11181_04832</name>
    <name evidence="5" type="ORF">NCTC9706_00007</name>
    <name evidence="6" type="ORF">NCTC9706_01410</name>
    <name evidence="7" type="ORF">NCTC9706_04556</name>
</gene>
<dbReference type="EMBL" id="UGGJ01000004">
    <property type="protein sequence ID" value="STN84409.1"/>
    <property type="molecule type" value="Genomic_DNA"/>
</dbReference>
<proteinExistence type="predicted"/>
<accession>A0A0M1UI72</accession>
<dbReference type="Proteomes" id="UP000254460">
    <property type="component" value="Unassembled WGS sequence"/>
</dbReference>
<evidence type="ECO:0000313" key="8">
    <source>
        <dbReference type="Proteomes" id="UP000254219"/>
    </source>
</evidence>
<name>A0A0M1UI72_ECOLX</name>
<evidence type="ECO:0000313" key="7">
    <source>
        <dbReference type="EMBL" id="STO40257.1"/>
    </source>
</evidence>
<evidence type="ECO:0000313" key="4">
    <source>
        <dbReference type="EMBL" id="STE75482.1"/>
    </source>
</evidence>
<dbReference type="EMBL" id="CP065611">
    <property type="protein sequence ID" value="QPR06351.1"/>
    <property type="molecule type" value="Genomic_DNA"/>
</dbReference>
<dbReference type="EMBL" id="CP065611">
    <property type="protein sequence ID" value="QPR04957.1"/>
    <property type="molecule type" value="Genomic_DNA"/>
</dbReference>
<evidence type="ECO:0000313" key="1">
    <source>
        <dbReference type="EMBL" id="QPR04957.1"/>
    </source>
</evidence>
<dbReference type="RefSeq" id="WP_001009073.1">
    <property type="nucleotide sequence ID" value="NZ_CABEFB020000006.1"/>
</dbReference>
<dbReference type="Proteomes" id="UP000254219">
    <property type="component" value="Unassembled WGS sequence"/>
</dbReference>
<evidence type="ECO:0000313" key="9">
    <source>
        <dbReference type="Proteomes" id="UP000254460"/>
    </source>
</evidence>
<dbReference type="EMBL" id="UFYN01000002">
    <property type="protein sequence ID" value="STD44553.1"/>
    <property type="molecule type" value="Genomic_DNA"/>
</dbReference>
<sequence>MNFHGIVSGAVRRVNPFTDALVYRSRGSTQQADYSRVPEYEDPVSVRVQKQAVTQADLRHLDNLNQQGVFATLYTDGNWCGLNRARQQGGDKFVIGDETWLVIEVPEIWPDWTRVIVCLQV</sequence>
<protein>
    <submittedName>
        <fullName evidence="7">Uncharacterized protein</fullName>
    </submittedName>
</protein>
<dbReference type="EMBL" id="UGGJ01000001">
    <property type="protein sequence ID" value="STN83080.1"/>
    <property type="molecule type" value="Genomic_DNA"/>
</dbReference>
<dbReference type="AlphaFoldDB" id="A0A0M1UI72"/>
<dbReference type="Proteomes" id="UP000594864">
    <property type="component" value="Chromosome"/>
</dbReference>
<evidence type="ECO:0000313" key="2">
    <source>
        <dbReference type="EMBL" id="QPR06351.1"/>
    </source>
</evidence>
<dbReference type="EMBL" id="UGGJ01000006">
    <property type="protein sequence ID" value="STO40257.1"/>
    <property type="molecule type" value="Genomic_DNA"/>
</dbReference>
<evidence type="ECO:0000313" key="5">
    <source>
        <dbReference type="EMBL" id="STN83080.1"/>
    </source>
</evidence>
<evidence type="ECO:0000313" key="10">
    <source>
        <dbReference type="Proteomes" id="UP000594864"/>
    </source>
</evidence>
<reference evidence="8 9" key="1">
    <citation type="submission" date="2018-06" db="EMBL/GenBank/DDBJ databases">
        <authorList>
            <consortium name="Pathogen Informatics"/>
            <person name="Doyle S."/>
        </authorList>
    </citation>
    <scope>NUCLEOTIDE SEQUENCE [LARGE SCALE GENOMIC DNA]</scope>
    <source>
        <strain evidence="3 8">NCTC11181</strain>
        <strain evidence="7 9">NCTC9706</strain>
    </source>
</reference>
<evidence type="ECO:0000313" key="3">
    <source>
        <dbReference type="EMBL" id="STD44553.1"/>
    </source>
</evidence>
<reference evidence="1 10" key="2">
    <citation type="submission" date="2020-12" db="EMBL/GenBank/DDBJ databases">
        <title>FDA dAtabase for Regulatory Grade micrObial Sequences (FDA-ARGOS): Supporting development and validation of Infectious Disease Dx tests.</title>
        <authorList>
            <person name="Sproer C."/>
            <person name="Gronow S."/>
            <person name="Severitt S."/>
            <person name="Schroder I."/>
            <person name="Tallon L."/>
            <person name="Sadzewicz L."/>
            <person name="Zhao X."/>
            <person name="Boylan J."/>
            <person name="Ott S."/>
            <person name="Bowen H."/>
            <person name="Vavikolanu K."/>
            <person name="Mehta A."/>
            <person name="Aluvathingal J."/>
            <person name="Nadendla S."/>
            <person name="Lowell S."/>
            <person name="Myers T."/>
            <person name="Yan Y."/>
            <person name="Sichtig H."/>
        </authorList>
    </citation>
    <scope>NUCLEOTIDE SEQUENCE [LARGE SCALE GENOMIC DNA]</scope>
    <source>
        <strain evidence="1 10">FDAARGOS_945</strain>
    </source>
</reference>
<evidence type="ECO:0000313" key="6">
    <source>
        <dbReference type="EMBL" id="STN84409.1"/>
    </source>
</evidence>
<organism evidence="7 9">
    <name type="scientific">Escherichia coli</name>
    <dbReference type="NCBI Taxonomy" id="562"/>
    <lineage>
        <taxon>Bacteria</taxon>
        <taxon>Pseudomonadati</taxon>
        <taxon>Pseudomonadota</taxon>
        <taxon>Gammaproteobacteria</taxon>
        <taxon>Enterobacterales</taxon>
        <taxon>Enterobacteriaceae</taxon>
        <taxon>Escherichia</taxon>
    </lineage>
</organism>
<dbReference type="EMBL" id="UFYN01000008">
    <property type="protein sequence ID" value="STE75482.1"/>
    <property type="molecule type" value="Genomic_DNA"/>
</dbReference>